<dbReference type="PANTHER" id="PTHR12526:SF510">
    <property type="entry name" value="D-INOSITOL 3-PHOSPHATE GLYCOSYLTRANSFERASE"/>
    <property type="match status" value="1"/>
</dbReference>
<evidence type="ECO:0000259" key="4">
    <source>
        <dbReference type="Pfam" id="PF13579"/>
    </source>
</evidence>
<feature type="domain" description="Glycosyl transferase family 1" evidence="3">
    <location>
        <begin position="234"/>
        <end position="371"/>
    </location>
</feature>
<name>A0ABU3NML2_9CHLR</name>
<dbReference type="InterPro" id="IPR001296">
    <property type="entry name" value="Glyco_trans_1"/>
</dbReference>
<dbReference type="RefSeq" id="WP_315624723.1">
    <property type="nucleotide sequence ID" value="NZ_JAUHMF010000001.1"/>
</dbReference>
<evidence type="ECO:0000256" key="2">
    <source>
        <dbReference type="ARBA" id="ARBA00022679"/>
    </source>
</evidence>
<evidence type="ECO:0000259" key="3">
    <source>
        <dbReference type="Pfam" id="PF00534"/>
    </source>
</evidence>
<dbReference type="InterPro" id="IPR028098">
    <property type="entry name" value="Glyco_trans_4-like_N"/>
</dbReference>
<evidence type="ECO:0000313" key="5">
    <source>
        <dbReference type="EMBL" id="MDT8898076.1"/>
    </source>
</evidence>
<evidence type="ECO:0000313" key="6">
    <source>
        <dbReference type="Proteomes" id="UP001254165"/>
    </source>
</evidence>
<comment type="caution">
    <text evidence="5">The sequence shown here is derived from an EMBL/GenBank/DDBJ whole genome shotgun (WGS) entry which is preliminary data.</text>
</comment>
<dbReference type="Proteomes" id="UP001254165">
    <property type="component" value="Unassembled WGS sequence"/>
</dbReference>
<evidence type="ECO:0000256" key="1">
    <source>
        <dbReference type="ARBA" id="ARBA00022676"/>
    </source>
</evidence>
<protein>
    <submittedName>
        <fullName evidence="5">Glycosyltransferase</fullName>
    </submittedName>
</protein>
<dbReference type="Gene3D" id="3.40.50.2000">
    <property type="entry name" value="Glycogen Phosphorylase B"/>
    <property type="match status" value="2"/>
</dbReference>
<dbReference type="CDD" id="cd03801">
    <property type="entry name" value="GT4_PimA-like"/>
    <property type="match status" value="1"/>
</dbReference>
<dbReference type="Pfam" id="PF13579">
    <property type="entry name" value="Glyco_trans_4_4"/>
    <property type="match status" value="1"/>
</dbReference>
<dbReference type="PANTHER" id="PTHR12526">
    <property type="entry name" value="GLYCOSYLTRANSFERASE"/>
    <property type="match status" value="1"/>
</dbReference>
<dbReference type="Pfam" id="PF00534">
    <property type="entry name" value="Glycos_transf_1"/>
    <property type="match status" value="1"/>
</dbReference>
<organism evidence="5 6">
    <name type="scientific">Thermanaerothrix solaris</name>
    <dbReference type="NCBI Taxonomy" id="3058434"/>
    <lineage>
        <taxon>Bacteria</taxon>
        <taxon>Bacillati</taxon>
        <taxon>Chloroflexota</taxon>
        <taxon>Anaerolineae</taxon>
        <taxon>Anaerolineales</taxon>
        <taxon>Anaerolineaceae</taxon>
        <taxon>Thermanaerothrix</taxon>
    </lineage>
</organism>
<keyword evidence="1" id="KW-0328">Glycosyltransferase</keyword>
<dbReference type="EMBL" id="JAUHMF010000001">
    <property type="protein sequence ID" value="MDT8898076.1"/>
    <property type="molecule type" value="Genomic_DNA"/>
</dbReference>
<keyword evidence="2" id="KW-0808">Transferase</keyword>
<sequence length="397" mass="44378">MHLMLVADGRSPITRAWLAMLRPLGWRLSLVSTYPCPAPPEVAHFAVLPVAFGAAGGAASGGQGRATFRKHLRQPLQTLRYWLGPLSLSLYAPRLRRLVHEWQPDLVHALRIPYEGMLATAAGLPLPLVLSIWGNDLTLHAYGSPWMRQLTRRALRRANGLITDCRRDLHLARLWGFDPARPSLVVPGNGGLDLERLPTQRAPLGEPWAARLQGDEAHWVLNPRGIRQYVLSDLFFQIIPLVRERLPDVRFLCPGMAGQPQAEAWVRRLRLDEAVVLLPSLPQGQLWDLFARAAVMISLATHDGTPNTLLEAMAWGCFPVVGDLESLREWICPGVNGLLVDLRQPQAIAEAVVLALEHPVLRQRAAAYNREVIRTRADINLVRRQVQEFFPQFGVSD</sequence>
<proteinExistence type="predicted"/>
<dbReference type="SUPFAM" id="SSF53756">
    <property type="entry name" value="UDP-Glycosyltransferase/glycogen phosphorylase"/>
    <property type="match status" value="1"/>
</dbReference>
<gene>
    <name evidence="5" type="ORF">QYE77_07315</name>
</gene>
<reference evidence="5 6" key="1">
    <citation type="submission" date="2023-07" db="EMBL/GenBank/DDBJ databases">
        <title>Novel species of Thermanaerothrix with wide hydrolytic capabilities.</title>
        <authorList>
            <person name="Zayulina K.S."/>
            <person name="Podosokorskaya O.A."/>
            <person name="Elcheninov A.G."/>
        </authorList>
    </citation>
    <scope>NUCLEOTIDE SEQUENCE [LARGE SCALE GENOMIC DNA]</scope>
    <source>
        <strain evidence="5 6">4228-RoL</strain>
    </source>
</reference>
<feature type="domain" description="Glycosyltransferase subfamily 4-like N-terminal" evidence="4">
    <location>
        <begin position="14"/>
        <end position="185"/>
    </location>
</feature>
<keyword evidence="6" id="KW-1185">Reference proteome</keyword>
<accession>A0ABU3NML2</accession>